<dbReference type="PROSITE" id="PS50160">
    <property type="entry name" value="DNA_LIGASE_A3"/>
    <property type="match status" value="1"/>
</dbReference>
<comment type="catalytic activity">
    <reaction evidence="3">
        <text>ATP + (deoxyribonucleotide)n-3'-hydroxyl + 5'-phospho-(deoxyribonucleotide)m = (deoxyribonucleotide)n+m + AMP + diphosphate.</text>
        <dbReference type="EC" id="6.5.1.1"/>
    </reaction>
</comment>
<dbReference type="InterPro" id="IPR012309">
    <property type="entry name" value="DNA_ligase_ATP-dep_C"/>
</dbReference>
<dbReference type="Proteomes" id="UP001141950">
    <property type="component" value="Unassembled WGS sequence"/>
</dbReference>
<gene>
    <name evidence="5" type="ORF">NQZ67_13825</name>
</gene>
<dbReference type="GO" id="GO:0005524">
    <property type="term" value="F:ATP binding"/>
    <property type="evidence" value="ECO:0007669"/>
    <property type="project" value="InterPro"/>
</dbReference>
<keyword evidence="6" id="KW-1185">Reference proteome</keyword>
<dbReference type="AlphaFoldDB" id="A0A9X2MN35"/>
<dbReference type="PANTHER" id="PTHR45997">
    <property type="entry name" value="DNA LIGASE 4"/>
    <property type="match status" value="1"/>
</dbReference>
<dbReference type="SUPFAM" id="SSF56091">
    <property type="entry name" value="DNA ligase/mRNA capping enzyme, catalytic domain"/>
    <property type="match status" value="1"/>
</dbReference>
<evidence type="ECO:0000313" key="6">
    <source>
        <dbReference type="Proteomes" id="UP001141950"/>
    </source>
</evidence>
<evidence type="ECO:0000259" key="4">
    <source>
        <dbReference type="PROSITE" id="PS50160"/>
    </source>
</evidence>
<dbReference type="CDD" id="cd07906">
    <property type="entry name" value="Adenylation_DNA_ligase_LigD_LigC"/>
    <property type="match status" value="1"/>
</dbReference>
<dbReference type="InterPro" id="IPR029710">
    <property type="entry name" value="LIG4"/>
</dbReference>
<dbReference type="InterPro" id="IPR016059">
    <property type="entry name" value="DNA_ligase_ATP-dep_CS"/>
</dbReference>
<sequence>MVLKPVYPFEPISTTTTPAGQQWIAQIKWDGVRVLLYADGNETKLVNRRLNERTTQYPELLDSSSFCKADSVILDGEIIAFDQNKPSFYEVMKRDRMKVPQKIKVASVRNPVTYMVFDILFYNGEWVTGKPLSERQALLEDIIVPRPNLQLAQNFPDGSALFELMKQYKMEGIVYKDLSSTYMINGKDGRWRKRKVFQDLVAVVGGVTFRDRIVNVLLLGIYAEDGSLIYIGHAGTGRLTQKDWAALTDNTKELQQAEKPFANEPERSKEAVWVRPALTVKVEFLELTPGGTMRHPSIQAIVDADAKECTVAQLPSS</sequence>
<comment type="caution">
    <text evidence="5">The sequence shown here is derived from an EMBL/GenBank/DDBJ whole genome shotgun (WGS) entry which is preliminary data.</text>
</comment>
<evidence type="ECO:0000313" key="5">
    <source>
        <dbReference type="EMBL" id="MCR2804958.1"/>
    </source>
</evidence>
<dbReference type="PANTHER" id="PTHR45997:SF1">
    <property type="entry name" value="DNA LIGASE 4"/>
    <property type="match status" value="1"/>
</dbReference>
<dbReference type="Gene3D" id="2.40.50.140">
    <property type="entry name" value="Nucleic acid-binding proteins"/>
    <property type="match status" value="1"/>
</dbReference>
<accession>A0A9X2MN35</accession>
<evidence type="ECO:0000256" key="1">
    <source>
        <dbReference type="ARBA" id="ARBA00012727"/>
    </source>
</evidence>
<evidence type="ECO:0000256" key="3">
    <source>
        <dbReference type="ARBA" id="ARBA00034003"/>
    </source>
</evidence>
<dbReference type="EC" id="6.5.1.1" evidence="1"/>
<dbReference type="EMBL" id="JANIPJ010000009">
    <property type="protein sequence ID" value="MCR2804958.1"/>
    <property type="molecule type" value="Genomic_DNA"/>
</dbReference>
<dbReference type="PROSITE" id="PS00697">
    <property type="entry name" value="DNA_LIGASE_A1"/>
    <property type="match status" value="1"/>
</dbReference>
<dbReference type="GO" id="GO:0006297">
    <property type="term" value="P:nucleotide-excision repair, DNA gap filling"/>
    <property type="evidence" value="ECO:0007669"/>
    <property type="project" value="TreeGrafter"/>
</dbReference>
<dbReference type="GO" id="GO:0003677">
    <property type="term" value="F:DNA binding"/>
    <property type="evidence" value="ECO:0007669"/>
    <property type="project" value="InterPro"/>
</dbReference>
<dbReference type="SUPFAM" id="SSF50249">
    <property type="entry name" value="Nucleic acid-binding proteins"/>
    <property type="match status" value="1"/>
</dbReference>
<dbReference type="GO" id="GO:0003910">
    <property type="term" value="F:DNA ligase (ATP) activity"/>
    <property type="evidence" value="ECO:0007669"/>
    <property type="project" value="UniProtKB-EC"/>
</dbReference>
<dbReference type="Pfam" id="PF04679">
    <property type="entry name" value="DNA_ligase_A_C"/>
    <property type="match status" value="1"/>
</dbReference>
<reference evidence="5" key="1">
    <citation type="submission" date="2022-08" db="EMBL/GenBank/DDBJ databases">
        <title>The genomic sequence of strain Paenibacillus sp. SCIV0701.</title>
        <authorList>
            <person name="Zhao H."/>
        </authorList>
    </citation>
    <scope>NUCLEOTIDE SEQUENCE</scope>
    <source>
        <strain evidence="5">SCIV0701</strain>
    </source>
</reference>
<dbReference type="GO" id="GO:0006310">
    <property type="term" value="P:DNA recombination"/>
    <property type="evidence" value="ECO:0007669"/>
    <property type="project" value="InterPro"/>
</dbReference>
<dbReference type="RefSeq" id="WP_257446984.1">
    <property type="nucleotide sequence ID" value="NZ_JANIPJ010000009.1"/>
</dbReference>
<dbReference type="InterPro" id="IPR012310">
    <property type="entry name" value="DNA_ligase_ATP-dep_cent"/>
</dbReference>
<protein>
    <recommendedName>
        <fullName evidence="1">DNA ligase (ATP)</fullName>
        <ecNumber evidence="1">6.5.1.1</ecNumber>
    </recommendedName>
</protein>
<dbReference type="Gene3D" id="3.30.470.30">
    <property type="entry name" value="DNA ligase/mRNA capping enzyme"/>
    <property type="match status" value="1"/>
</dbReference>
<proteinExistence type="predicted"/>
<feature type="domain" description="ATP-dependent DNA ligase family profile" evidence="4">
    <location>
        <begin position="105"/>
        <end position="195"/>
    </location>
</feature>
<name>A0A9X2MN35_9BACL</name>
<dbReference type="CDD" id="cd07971">
    <property type="entry name" value="OBF_DNA_ligase_LigD"/>
    <property type="match status" value="1"/>
</dbReference>
<dbReference type="Pfam" id="PF01068">
    <property type="entry name" value="DNA_ligase_A_M"/>
    <property type="match status" value="1"/>
</dbReference>
<evidence type="ECO:0000256" key="2">
    <source>
        <dbReference type="ARBA" id="ARBA00022598"/>
    </source>
</evidence>
<dbReference type="InterPro" id="IPR012340">
    <property type="entry name" value="NA-bd_OB-fold"/>
</dbReference>
<organism evidence="5 6">
    <name type="scientific">Paenibacillus soyae</name>
    <dbReference type="NCBI Taxonomy" id="2969249"/>
    <lineage>
        <taxon>Bacteria</taxon>
        <taxon>Bacillati</taxon>
        <taxon>Bacillota</taxon>
        <taxon>Bacilli</taxon>
        <taxon>Bacillales</taxon>
        <taxon>Paenibacillaceae</taxon>
        <taxon>Paenibacillus</taxon>
    </lineage>
</organism>
<keyword evidence="2 5" id="KW-0436">Ligase</keyword>
<dbReference type="GO" id="GO:0006303">
    <property type="term" value="P:double-strand break repair via nonhomologous end joining"/>
    <property type="evidence" value="ECO:0007669"/>
    <property type="project" value="TreeGrafter"/>
</dbReference>